<dbReference type="SMART" id="SM00411">
    <property type="entry name" value="BHL"/>
    <property type="match status" value="1"/>
</dbReference>
<keyword evidence="6 8" id="KW-0804">Transcription</keyword>
<protein>
    <recommendedName>
        <fullName evidence="2 8">Integration host factor subunit alpha</fullName>
        <shortName evidence="8">IHF-alpha</shortName>
    </recommendedName>
</protein>
<sequence length="123" mass="13541">MTLTKAEIVQVVVENVGLNKREALEMVEAFFEEISASLETGEDVKLSGFGGFQLREKPERPGRNPKTGETARVSARRVVTFHPSQKLKLTVSGLASKSQESRQADKSVGGSLDVQRWRITEPA</sequence>
<evidence type="ECO:0000256" key="6">
    <source>
        <dbReference type="ARBA" id="ARBA00023163"/>
    </source>
</evidence>
<keyword evidence="7 8" id="KW-0233">DNA recombination</keyword>
<evidence type="ECO:0000256" key="3">
    <source>
        <dbReference type="ARBA" id="ARBA00022845"/>
    </source>
</evidence>
<dbReference type="Pfam" id="PF00216">
    <property type="entry name" value="Bac_DNA_binding"/>
    <property type="match status" value="1"/>
</dbReference>
<evidence type="ECO:0000256" key="4">
    <source>
        <dbReference type="ARBA" id="ARBA00023015"/>
    </source>
</evidence>
<comment type="caution">
    <text evidence="12">The sequence shown here is derived from an EMBL/GenBank/DDBJ whole genome shotgun (WGS) entry which is preliminary data.</text>
</comment>
<accession>A0ABX1NV05</accession>
<dbReference type="Proteomes" id="UP000633943">
    <property type="component" value="Unassembled WGS sequence"/>
</dbReference>
<dbReference type="PANTHER" id="PTHR33175:SF2">
    <property type="entry name" value="INTEGRATION HOST FACTOR SUBUNIT ALPHA"/>
    <property type="match status" value="1"/>
</dbReference>
<dbReference type="CDD" id="cd13835">
    <property type="entry name" value="IHF_A"/>
    <property type="match status" value="1"/>
</dbReference>
<dbReference type="InterPro" id="IPR005684">
    <property type="entry name" value="IHF_alpha"/>
</dbReference>
<evidence type="ECO:0000256" key="2">
    <source>
        <dbReference type="ARBA" id="ARBA00018329"/>
    </source>
</evidence>
<evidence type="ECO:0000256" key="9">
    <source>
        <dbReference type="RuleBase" id="RU003939"/>
    </source>
</evidence>
<dbReference type="InterPro" id="IPR000119">
    <property type="entry name" value="Hist_DNA-bd"/>
</dbReference>
<dbReference type="NCBIfam" id="TIGR00987">
    <property type="entry name" value="himA"/>
    <property type="match status" value="1"/>
</dbReference>
<evidence type="ECO:0000256" key="7">
    <source>
        <dbReference type="ARBA" id="ARBA00023172"/>
    </source>
</evidence>
<feature type="region of interest" description="Disordered" evidence="11">
    <location>
        <begin position="92"/>
        <end position="123"/>
    </location>
</feature>
<dbReference type="InterPro" id="IPR010992">
    <property type="entry name" value="IHF-like_DNA-bd_dom_sf"/>
</dbReference>
<dbReference type="NCBIfam" id="NF001401">
    <property type="entry name" value="PRK00285.1"/>
    <property type="match status" value="1"/>
</dbReference>
<gene>
    <name evidence="8" type="primary">ihfA</name>
    <name evidence="8" type="synonym">himA</name>
    <name evidence="12" type="ORF">GPA24_09430</name>
</gene>
<proteinExistence type="inferred from homology"/>
<dbReference type="HAMAP" id="MF_00380">
    <property type="entry name" value="IHF_alpha"/>
    <property type="match status" value="1"/>
</dbReference>
<keyword evidence="3 8" id="KW-0810">Translation regulation</keyword>
<evidence type="ECO:0000256" key="10">
    <source>
        <dbReference type="RuleBase" id="RU004485"/>
    </source>
</evidence>
<comment type="similarity">
    <text evidence="1 8 9">Belongs to the bacterial histone-like protein family.</text>
</comment>
<dbReference type="InterPro" id="IPR020816">
    <property type="entry name" value="Histone-like_DNA-bd_CS"/>
</dbReference>
<dbReference type="PROSITE" id="PS00045">
    <property type="entry name" value="HISTONE_LIKE"/>
    <property type="match status" value="1"/>
</dbReference>
<dbReference type="PANTHER" id="PTHR33175">
    <property type="entry name" value="DNA-BINDING PROTEIN HU"/>
    <property type="match status" value="1"/>
</dbReference>
<dbReference type="SUPFAM" id="SSF47729">
    <property type="entry name" value="IHF-like DNA-binding proteins"/>
    <property type="match status" value="1"/>
</dbReference>
<organism evidence="12 13">
    <name type="scientific">Aromatoleum bremense</name>
    <dbReference type="NCBI Taxonomy" id="76115"/>
    <lineage>
        <taxon>Bacteria</taxon>
        <taxon>Pseudomonadati</taxon>
        <taxon>Pseudomonadota</taxon>
        <taxon>Betaproteobacteria</taxon>
        <taxon>Rhodocyclales</taxon>
        <taxon>Rhodocyclaceae</taxon>
        <taxon>Aromatoleum</taxon>
    </lineage>
</organism>
<evidence type="ECO:0000256" key="1">
    <source>
        <dbReference type="ARBA" id="ARBA00010529"/>
    </source>
</evidence>
<dbReference type="EMBL" id="WTVP01000021">
    <property type="protein sequence ID" value="NMG15762.1"/>
    <property type="molecule type" value="Genomic_DNA"/>
</dbReference>
<keyword evidence="4 8" id="KW-0805">Transcription regulation</keyword>
<keyword evidence="5 8" id="KW-0238">DNA-binding</keyword>
<evidence type="ECO:0000256" key="8">
    <source>
        <dbReference type="HAMAP-Rule" id="MF_00380"/>
    </source>
</evidence>
<evidence type="ECO:0000256" key="11">
    <source>
        <dbReference type="SAM" id="MobiDB-lite"/>
    </source>
</evidence>
<dbReference type="Gene3D" id="4.10.520.10">
    <property type="entry name" value="IHF-like DNA-binding proteins"/>
    <property type="match status" value="1"/>
</dbReference>
<keyword evidence="13" id="KW-1185">Reference proteome</keyword>
<comment type="function">
    <text evidence="8 10">This protein is one of the two subunits of integration host factor, a specific DNA-binding protein that functions in genetic recombination as well as in transcriptional and translational control.</text>
</comment>
<dbReference type="PRINTS" id="PR01727">
    <property type="entry name" value="DNABINDINGHU"/>
</dbReference>
<name>A0ABX1NV05_9RHOO</name>
<reference evidence="12 13" key="1">
    <citation type="submission" date="2019-12" db="EMBL/GenBank/DDBJ databases">
        <title>Comparative genomics gives insights into the taxonomy of the Azoarcus-Aromatoleum group and reveals separate origins of nif in the plant-associated Azoarcus and non-plant-associated Aromatoleum sub-groups.</title>
        <authorList>
            <person name="Lafos M."/>
            <person name="Maluk M."/>
            <person name="Batista M."/>
            <person name="Junghare M."/>
            <person name="Carmona M."/>
            <person name="Faoro H."/>
            <person name="Cruz L.M."/>
            <person name="Battistoni F."/>
            <person name="De Souza E."/>
            <person name="Pedrosa F."/>
            <person name="Chen W.-M."/>
            <person name="Poole P.S."/>
            <person name="Dixon R.A."/>
            <person name="James E.K."/>
        </authorList>
    </citation>
    <scope>NUCLEOTIDE SEQUENCE [LARGE SCALE GENOMIC DNA]</scope>
    <source>
        <strain evidence="12 13">PbN1</strain>
    </source>
</reference>
<evidence type="ECO:0000313" key="12">
    <source>
        <dbReference type="EMBL" id="NMG15762.1"/>
    </source>
</evidence>
<comment type="subunit">
    <text evidence="8 10">Heterodimer of an alpha and a beta chain.</text>
</comment>
<feature type="region of interest" description="Disordered" evidence="11">
    <location>
        <begin position="49"/>
        <end position="72"/>
    </location>
</feature>
<evidence type="ECO:0000313" key="13">
    <source>
        <dbReference type="Proteomes" id="UP000633943"/>
    </source>
</evidence>
<evidence type="ECO:0000256" key="5">
    <source>
        <dbReference type="ARBA" id="ARBA00023125"/>
    </source>
</evidence>